<comment type="caution">
    <text evidence="2">The sequence shown here is derived from an EMBL/GenBank/DDBJ whole genome shotgun (WGS) entry which is preliminary data.</text>
</comment>
<reference evidence="2 3" key="1">
    <citation type="journal article" date="2015" name="Genome Biol.">
        <title>Comparative genomics of Steinernema reveals deeply conserved gene regulatory networks.</title>
        <authorList>
            <person name="Dillman A.R."/>
            <person name="Macchietto M."/>
            <person name="Porter C.F."/>
            <person name="Rogers A."/>
            <person name="Williams B."/>
            <person name="Antoshechkin I."/>
            <person name="Lee M.M."/>
            <person name="Goodwin Z."/>
            <person name="Lu X."/>
            <person name="Lewis E.E."/>
            <person name="Goodrich-Blair H."/>
            <person name="Stock S.P."/>
            <person name="Adams B.J."/>
            <person name="Sternberg P.W."/>
            <person name="Mortazavi A."/>
        </authorList>
    </citation>
    <scope>NUCLEOTIDE SEQUENCE [LARGE SCALE GENOMIC DNA]</scope>
    <source>
        <strain evidence="2 3">ALL</strain>
    </source>
</reference>
<keyword evidence="1" id="KW-1133">Transmembrane helix</keyword>
<feature type="transmembrane region" description="Helical" evidence="1">
    <location>
        <begin position="15"/>
        <end position="38"/>
    </location>
</feature>
<evidence type="ECO:0008006" key="4">
    <source>
        <dbReference type="Google" id="ProtNLM"/>
    </source>
</evidence>
<sequence length="268" mass="30626">MSIDLAVGWTYVHEFFGTVVYLSHLLFVRFFSAIQLAYRYLNQTAKIPPGYGRVCNILFKRKRVLHEMAWNSDFVTVHASFEPLDSLLNGYWSLYCLDKTHAILVKLPKPVVEYQSKDYPFMFAPLFRETIRVAYVTIDDFVAYCAKLNNKPQPRTVFFTNTPRCGSTILVQMLCHKNVSVCYGEPPCLMNLSLGMDNGYYTQGYIEQVLPAAITYLRKDVPADQLCVLNTSSSGARLVPFAGNLVNLQYIFMFRKNGLASVDRMLKV</sequence>
<gene>
    <name evidence="2" type="ORF">L596_016733</name>
</gene>
<keyword evidence="3" id="KW-1185">Reference proteome</keyword>
<dbReference type="Proteomes" id="UP000298663">
    <property type="component" value="Unassembled WGS sequence"/>
</dbReference>
<organism evidence="2 3">
    <name type="scientific">Steinernema carpocapsae</name>
    <name type="common">Entomopathogenic nematode</name>
    <dbReference type="NCBI Taxonomy" id="34508"/>
    <lineage>
        <taxon>Eukaryota</taxon>
        <taxon>Metazoa</taxon>
        <taxon>Ecdysozoa</taxon>
        <taxon>Nematoda</taxon>
        <taxon>Chromadorea</taxon>
        <taxon>Rhabditida</taxon>
        <taxon>Tylenchina</taxon>
        <taxon>Panagrolaimomorpha</taxon>
        <taxon>Strongyloidoidea</taxon>
        <taxon>Steinernematidae</taxon>
        <taxon>Steinernema</taxon>
    </lineage>
</organism>
<accession>A0A4U5NJS3</accession>
<proteinExistence type="predicted"/>
<protein>
    <recommendedName>
        <fullName evidence="4">Sulfotransferase domain-containing protein</fullName>
    </recommendedName>
</protein>
<evidence type="ECO:0000313" key="2">
    <source>
        <dbReference type="EMBL" id="TKR83084.1"/>
    </source>
</evidence>
<dbReference type="EMBL" id="AZBU02000004">
    <property type="protein sequence ID" value="TKR83084.1"/>
    <property type="molecule type" value="Genomic_DNA"/>
</dbReference>
<dbReference type="AlphaFoldDB" id="A0A4U5NJS3"/>
<dbReference type="STRING" id="34508.A0A4U5NJS3"/>
<reference evidence="2 3" key="2">
    <citation type="journal article" date="2019" name="G3 (Bethesda)">
        <title>Hybrid Assembly of the Genome of the Entomopathogenic Nematode Steinernema carpocapsae Identifies the X-Chromosome.</title>
        <authorList>
            <person name="Serra L."/>
            <person name="Macchietto M."/>
            <person name="Macias-Munoz A."/>
            <person name="McGill C.J."/>
            <person name="Rodriguez I.M."/>
            <person name="Rodriguez B."/>
            <person name="Murad R."/>
            <person name="Mortazavi A."/>
        </authorList>
    </citation>
    <scope>NUCLEOTIDE SEQUENCE [LARGE SCALE GENOMIC DNA]</scope>
    <source>
        <strain evidence="2 3">ALL</strain>
    </source>
</reference>
<evidence type="ECO:0000313" key="3">
    <source>
        <dbReference type="Proteomes" id="UP000298663"/>
    </source>
</evidence>
<keyword evidence="1" id="KW-0812">Transmembrane</keyword>
<evidence type="ECO:0000256" key="1">
    <source>
        <dbReference type="SAM" id="Phobius"/>
    </source>
</evidence>
<dbReference type="OrthoDB" id="5912733at2759"/>
<name>A0A4U5NJS3_STECR</name>
<keyword evidence="1" id="KW-0472">Membrane</keyword>